<name>A0A017RU59_9CLOT</name>
<evidence type="ECO:0000313" key="2">
    <source>
        <dbReference type="Proteomes" id="UP000019681"/>
    </source>
</evidence>
<comment type="caution">
    <text evidence="1">The sequence shown here is derived from an EMBL/GenBank/DDBJ whole genome shotgun (WGS) entry which is preliminary data.</text>
</comment>
<gene>
    <name evidence="1" type="ORF">Q428_13380</name>
</gene>
<sequence length="213" mass="24888">MYKEAPWSLNGDGYIILYKFKKDFIKNNLFTQDFLKDYGCGGVGCVMIVDYKKSDIGPYRELLFIPGKFKYKDKKLNTISKIYVTTEDSVINGIRNWAIPKQLCRCDILNENDGEWFIFSIGEKEFMKIKFKANKLKFPVNTKLMPFPLIQKNLDKLYFTNFYGKGIGSFAKIEELEIDDKYFPNIKYFKPLSVIKVSNFNIVFPKAQVEGME</sequence>
<dbReference type="Proteomes" id="UP000019681">
    <property type="component" value="Unassembled WGS sequence"/>
</dbReference>
<dbReference type="Gene3D" id="2.40.400.10">
    <property type="entry name" value="Acetoacetate decarboxylase-like"/>
    <property type="match status" value="1"/>
</dbReference>
<dbReference type="InterPro" id="IPR023375">
    <property type="entry name" value="ADC_dom_sf"/>
</dbReference>
<dbReference type="AlphaFoldDB" id="A0A017RU59"/>
<dbReference type="STRING" id="1403537.Q428_13380"/>
<evidence type="ECO:0000313" key="1">
    <source>
        <dbReference type="EMBL" id="EYE87430.1"/>
    </source>
</evidence>
<dbReference type="PANTHER" id="PTHR40518:SF1">
    <property type="entry name" value="ACETOACETATE DECARBOXYLASE"/>
    <property type="match status" value="1"/>
</dbReference>
<protein>
    <recommendedName>
        <fullName evidence="3">Acetoacetate decarboxylase</fullName>
    </recommendedName>
</protein>
<reference evidence="1 2" key="1">
    <citation type="journal article" date="2014" name="Genome Announc.">
        <title>Draft Genome Sequence of Fervidicella metallireducens Strain AeBT, an Iron-Reducing Thermoanaerobe from the Great Artesian Basin.</title>
        <authorList>
            <person name="Patel B.K."/>
        </authorList>
    </citation>
    <scope>NUCLEOTIDE SEQUENCE [LARGE SCALE GENOMIC DNA]</scope>
    <source>
        <strain evidence="1 2">AeB</strain>
    </source>
</reference>
<proteinExistence type="predicted"/>
<dbReference type="RefSeq" id="WP_035381468.1">
    <property type="nucleotide sequence ID" value="NZ_AZQP01000057.1"/>
</dbReference>
<evidence type="ECO:0008006" key="3">
    <source>
        <dbReference type="Google" id="ProtNLM"/>
    </source>
</evidence>
<dbReference type="PANTHER" id="PTHR40518">
    <property type="entry name" value="ACETOACETATE DECARBOXYLASE"/>
    <property type="match status" value="1"/>
</dbReference>
<accession>A0A017RU59</accession>
<keyword evidence="2" id="KW-1185">Reference proteome</keyword>
<dbReference type="EMBL" id="AZQP01000057">
    <property type="protein sequence ID" value="EYE87430.1"/>
    <property type="molecule type" value="Genomic_DNA"/>
</dbReference>
<dbReference type="OrthoDB" id="323772at2"/>
<dbReference type="SUPFAM" id="SSF160104">
    <property type="entry name" value="Acetoacetate decarboxylase-like"/>
    <property type="match status" value="1"/>
</dbReference>
<organism evidence="1 2">
    <name type="scientific">Fervidicella metallireducens AeB</name>
    <dbReference type="NCBI Taxonomy" id="1403537"/>
    <lineage>
        <taxon>Bacteria</taxon>
        <taxon>Bacillati</taxon>
        <taxon>Bacillota</taxon>
        <taxon>Clostridia</taxon>
        <taxon>Eubacteriales</taxon>
        <taxon>Clostridiaceae</taxon>
        <taxon>Fervidicella</taxon>
    </lineage>
</organism>